<dbReference type="InterPro" id="IPR007275">
    <property type="entry name" value="YTH_domain"/>
</dbReference>
<dbReference type="AlphaFoldDB" id="A0A182MMK8"/>
<feature type="compositionally biased region" description="Polar residues" evidence="1">
    <location>
        <begin position="7"/>
        <end position="20"/>
    </location>
</feature>
<keyword evidence="4" id="KW-1185">Reference proteome</keyword>
<feature type="domain" description="YTH" evidence="2">
    <location>
        <begin position="1"/>
        <end position="46"/>
    </location>
</feature>
<sequence length="252" mass="29063">MAATAEIDNQSETQLRNSVNEPEPVADERKTSELSQSFETKLSTIIEEDDTKEAISLPARFEKLARPKVQHLEETLKRIENSNKKEMNERIAKIKTRLYELRGSDTHVSHVQTDKKSNKPSEKSEAIYNNLQSSLRKVAFEMLVKQIFDKMPELIVKMQQTRAQTMPPEMKTLLDTLQATLIYYLGQPTNEHEERVFNHLSFGLAKFIENVIENVHTNQQHSERDGQLDGKLSDGHYPVAVQLARKAYKERQ</sequence>
<evidence type="ECO:0000313" key="4">
    <source>
        <dbReference type="Proteomes" id="UP000075883"/>
    </source>
</evidence>
<reference evidence="3" key="2">
    <citation type="submission" date="2020-05" db="UniProtKB">
        <authorList>
            <consortium name="EnsemblMetazoa"/>
        </authorList>
    </citation>
    <scope>IDENTIFICATION</scope>
    <source>
        <strain evidence="3">A-37</strain>
    </source>
</reference>
<proteinExistence type="predicted"/>
<dbReference type="Proteomes" id="UP000075883">
    <property type="component" value="Unassembled WGS sequence"/>
</dbReference>
<protein>
    <recommendedName>
        <fullName evidence="2">YTH domain-containing protein</fullName>
    </recommendedName>
</protein>
<organism evidence="3 4">
    <name type="scientific">Anopheles culicifacies</name>
    <dbReference type="NCBI Taxonomy" id="139723"/>
    <lineage>
        <taxon>Eukaryota</taxon>
        <taxon>Metazoa</taxon>
        <taxon>Ecdysozoa</taxon>
        <taxon>Arthropoda</taxon>
        <taxon>Hexapoda</taxon>
        <taxon>Insecta</taxon>
        <taxon>Pterygota</taxon>
        <taxon>Neoptera</taxon>
        <taxon>Endopterygota</taxon>
        <taxon>Diptera</taxon>
        <taxon>Nematocera</taxon>
        <taxon>Culicoidea</taxon>
        <taxon>Culicidae</taxon>
        <taxon>Anophelinae</taxon>
        <taxon>Anopheles</taxon>
        <taxon>culicifacies species complex</taxon>
    </lineage>
</organism>
<evidence type="ECO:0000313" key="3">
    <source>
        <dbReference type="EnsemblMetazoa" id="ACUA021894-PA"/>
    </source>
</evidence>
<feature type="region of interest" description="Disordered" evidence="1">
    <location>
        <begin position="1"/>
        <end position="39"/>
    </location>
</feature>
<name>A0A182MMK8_9DIPT</name>
<reference evidence="4" key="1">
    <citation type="submission" date="2013-09" db="EMBL/GenBank/DDBJ databases">
        <title>The Genome Sequence of Anopheles culicifacies species A.</title>
        <authorList>
            <consortium name="The Broad Institute Genomics Platform"/>
            <person name="Neafsey D.E."/>
            <person name="Besansky N."/>
            <person name="Howell P."/>
            <person name="Walton C."/>
            <person name="Young S.K."/>
            <person name="Zeng Q."/>
            <person name="Gargeya S."/>
            <person name="Fitzgerald M."/>
            <person name="Haas B."/>
            <person name="Abouelleil A."/>
            <person name="Allen A.W."/>
            <person name="Alvarado L."/>
            <person name="Arachchi H.M."/>
            <person name="Berlin A.M."/>
            <person name="Chapman S.B."/>
            <person name="Gainer-Dewar J."/>
            <person name="Goldberg J."/>
            <person name="Griggs A."/>
            <person name="Gujja S."/>
            <person name="Hansen M."/>
            <person name="Howarth C."/>
            <person name="Imamovic A."/>
            <person name="Ireland A."/>
            <person name="Larimer J."/>
            <person name="McCowan C."/>
            <person name="Murphy C."/>
            <person name="Pearson M."/>
            <person name="Poon T.W."/>
            <person name="Priest M."/>
            <person name="Roberts A."/>
            <person name="Saif S."/>
            <person name="Shea T."/>
            <person name="Sisk P."/>
            <person name="Sykes S."/>
            <person name="Wortman J."/>
            <person name="Nusbaum C."/>
            <person name="Birren B."/>
        </authorList>
    </citation>
    <scope>NUCLEOTIDE SEQUENCE [LARGE SCALE GENOMIC DNA]</scope>
    <source>
        <strain evidence="4">A-37</strain>
    </source>
</reference>
<feature type="region of interest" description="Disordered" evidence="1">
    <location>
        <begin position="105"/>
        <end position="124"/>
    </location>
</feature>
<evidence type="ECO:0000256" key="1">
    <source>
        <dbReference type="SAM" id="MobiDB-lite"/>
    </source>
</evidence>
<dbReference type="PROSITE" id="PS50882">
    <property type="entry name" value="YTH"/>
    <property type="match status" value="1"/>
</dbReference>
<accession>A0A182MMK8</accession>
<dbReference type="EnsemblMetazoa" id="ACUA021894-RA">
    <property type="protein sequence ID" value="ACUA021894-PA"/>
    <property type="gene ID" value="ACUA021894"/>
</dbReference>
<dbReference type="EMBL" id="AXCM01000395">
    <property type="status" value="NOT_ANNOTATED_CDS"/>
    <property type="molecule type" value="Genomic_DNA"/>
</dbReference>
<dbReference type="GO" id="GO:0003723">
    <property type="term" value="F:RNA binding"/>
    <property type="evidence" value="ECO:0007669"/>
    <property type="project" value="InterPro"/>
</dbReference>
<evidence type="ECO:0000259" key="2">
    <source>
        <dbReference type="PROSITE" id="PS50882"/>
    </source>
</evidence>
<dbReference type="VEuPathDB" id="VectorBase:ACUA021894"/>